<dbReference type="InterPro" id="IPR014811">
    <property type="entry name" value="ArgoL1"/>
</dbReference>
<dbReference type="InterPro" id="IPR036085">
    <property type="entry name" value="PAZ_dom_sf"/>
</dbReference>
<dbReference type="Gene3D" id="2.170.260.10">
    <property type="entry name" value="paz domain"/>
    <property type="match status" value="1"/>
</dbReference>
<proteinExistence type="inferred from homology"/>
<dbReference type="Gene3D" id="3.40.50.2300">
    <property type="match status" value="1"/>
</dbReference>
<evidence type="ECO:0000256" key="2">
    <source>
        <dbReference type="SAM" id="MobiDB-lite"/>
    </source>
</evidence>
<evidence type="ECO:0000259" key="3">
    <source>
        <dbReference type="PROSITE" id="PS50821"/>
    </source>
</evidence>
<dbReference type="RefSeq" id="XP_014671417.1">
    <property type="nucleotide sequence ID" value="XM_014815931.1"/>
</dbReference>
<dbReference type="InterPro" id="IPR036397">
    <property type="entry name" value="RNaseH_sf"/>
</dbReference>
<evidence type="ECO:0000256" key="1">
    <source>
        <dbReference type="RuleBase" id="RU361178"/>
    </source>
</evidence>
<dbReference type="PANTHER" id="PTHR22891">
    <property type="entry name" value="EUKARYOTIC TRANSLATION INITIATION FACTOR 2C"/>
    <property type="match status" value="1"/>
</dbReference>
<evidence type="ECO:0000313" key="5">
    <source>
        <dbReference type="Proteomes" id="UP000695022"/>
    </source>
</evidence>
<dbReference type="Pfam" id="PF16487">
    <property type="entry name" value="ArgoMid"/>
    <property type="match status" value="1"/>
</dbReference>
<dbReference type="SUPFAM" id="SSF101690">
    <property type="entry name" value="PAZ domain"/>
    <property type="match status" value="1"/>
</dbReference>
<feature type="domain" description="PAZ" evidence="3">
    <location>
        <begin position="406"/>
        <end position="526"/>
    </location>
</feature>
<reference evidence="6" key="1">
    <citation type="submission" date="2025-08" db="UniProtKB">
        <authorList>
            <consortium name="RefSeq"/>
        </authorList>
    </citation>
    <scope>IDENTIFICATION</scope>
</reference>
<name>A0ABM1EGU6_PRICU</name>
<keyword evidence="5" id="KW-1185">Reference proteome</keyword>
<accession>A0ABM1EGU6</accession>
<organism evidence="5 6">
    <name type="scientific">Priapulus caudatus</name>
    <name type="common">Priapulid worm</name>
    <dbReference type="NCBI Taxonomy" id="37621"/>
    <lineage>
        <taxon>Eukaryota</taxon>
        <taxon>Metazoa</taxon>
        <taxon>Ecdysozoa</taxon>
        <taxon>Scalidophora</taxon>
        <taxon>Priapulida</taxon>
        <taxon>Priapulimorpha</taxon>
        <taxon>Priapulimorphida</taxon>
        <taxon>Priapulidae</taxon>
        <taxon>Priapulus</taxon>
    </lineage>
</organism>
<dbReference type="CDD" id="cd04657">
    <property type="entry name" value="Piwi_ago-like"/>
    <property type="match status" value="1"/>
</dbReference>
<sequence length="958" mass="108445">MGKKKKKQQHRKDEESKPEDGARSATGAEKAPDPDKQQQAGAAVQLETEPTREMPRREPAKAPEPHKQQQASAAVQREIEPTREMPRREPAKAPEPHKQQQTCWGTPQHRPESMGAIPKHDPTKMPPEQAKPSMASEERLTMKTRPMEVVTPKHTQEDKPGMQASVTAARESASEDLAGGSLQSLGLELIQAAKATALSFPKRPGVGKVGRRIVLRANHFALKIPDSYLQHYDFAFAVEKLPKRLKRNIFSQVVKDAKHVFGNSHPVFDGACNMYTTRELPIGRERMELTLDYYDEERQKSREFKVSIKWAAQVSLVNLKNMVEGKTNIVPYDAIQALDVVMRQLPSMRYTPVGRSYFSPPSSNDNNSLGGGRDVWFGFYQSVRPSQWKMMLNIDVSATAFYKSQTVLEFMEEVLSTRNDRYNPSRPMDVYKKSMFKKEITGLKVEVTHMGHIKRKYRVIGLTRNPAATEKFPLEVAPGKTEQCTVSKYFKDTYKCVLKYPNLPCLHVGNPARNTYLPIEVCNIVAGQKCNKKLTEEQTTNMIRATARPAPERERQINDWVRKMDFNSNPYVQEFGISVNYKMTDVEGRVLPPPAIQYKNEEIGKPARGAWNMIQKQFHTGMEIKSWALVSFADERNCSMQELWQFAGKLQNMIKTTGMPICANPVALTMERADVMSIEGIFKRLHAANPNLQLIVVVLGFRAASIYAEVKRVGDVVMGLATQCIQQKNAVKKMDQTLVNLCMKINAKMGGVNNILPREARLLIFKKPVIVFGADVTHPSPGDTHRPSVAAVVASMDPYPSRYAADVRVQKHRQEIIAELSVMVKNLLIKFYKANRQMKPERIIFYRDGVSEGQFMQVLQYELMAIRATCQSLGADYKPAITFVIVQKRHHTRLFCSDKRDMEGKANNIPAGVTVDTTIVHPTDFDFYLCSHFGIQVTIRPLYYPVGHNNFTLTTSRN</sequence>
<dbReference type="Pfam" id="PF16488">
    <property type="entry name" value="ArgoL2"/>
    <property type="match status" value="1"/>
</dbReference>
<dbReference type="Gene3D" id="3.30.420.10">
    <property type="entry name" value="Ribonuclease H-like superfamily/Ribonuclease H"/>
    <property type="match status" value="1"/>
</dbReference>
<dbReference type="InterPro" id="IPR032472">
    <property type="entry name" value="ArgoL2"/>
</dbReference>
<dbReference type="Pfam" id="PF02171">
    <property type="entry name" value="Piwi"/>
    <property type="match status" value="1"/>
</dbReference>
<dbReference type="InterPro" id="IPR032474">
    <property type="entry name" value="Argonaute_N"/>
</dbReference>
<dbReference type="InterPro" id="IPR003100">
    <property type="entry name" value="PAZ_dom"/>
</dbReference>
<gene>
    <name evidence="6" type="primary">LOC106812140</name>
</gene>
<dbReference type="CDD" id="cd02846">
    <property type="entry name" value="PAZ_argonaute_like"/>
    <property type="match status" value="1"/>
</dbReference>
<dbReference type="GeneID" id="106812140"/>
<evidence type="ECO:0000259" key="4">
    <source>
        <dbReference type="PROSITE" id="PS50822"/>
    </source>
</evidence>
<dbReference type="InterPro" id="IPR032473">
    <property type="entry name" value="Argonaute_Mid_dom"/>
</dbReference>
<dbReference type="Proteomes" id="UP000695022">
    <property type="component" value="Unplaced"/>
</dbReference>
<feature type="region of interest" description="Disordered" evidence="2">
    <location>
        <begin position="1"/>
        <end position="137"/>
    </location>
</feature>
<dbReference type="PROSITE" id="PS50821">
    <property type="entry name" value="PAZ"/>
    <property type="match status" value="1"/>
</dbReference>
<dbReference type="InterPro" id="IPR012337">
    <property type="entry name" value="RNaseH-like_sf"/>
</dbReference>
<dbReference type="SUPFAM" id="SSF53098">
    <property type="entry name" value="Ribonuclease H-like"/>
    <property type="match status" value="1"/>
</dbReference>
<feature type="compositionally biased region" description="Basic residues" evidence="2">
    <location>
        <begin position="1"/>
        <end position="10"/>
    </location>
</feature>
<feature type="domain" description="Piwi" evidence="4">
    <location>
        <begin position="694"/>
        <end position="958"/>
    </location>
</feature>
<dbReference type="Pfam" id="PF16486">
    <property type="entry name" value="ArgoN"/>
    <property type="match status" value="1"/>
</dbReference>
<dbReference type="Pfam" id="PF08699">
    <property type="entry name" value="ArgoL1"/>
    <property type="match status" value="1"/>
</dbReference>
<dbReference type="Pfam" id="PF02170">
    <property type="entry name" value="PAZ"/>
    <property type="match status" value="1"/>
</dbReference>
<feature type="compositionally biased region" description="Basic and acidic residues" evidence="2">
    <location>
        <begin position="77"/>
        <end position="98"/>
    </location>
</feature>
<feature type="compositionally biased region" description="Basic and acidic residues" evidence="2">
    <location>
        <begin position="11"/>
        <end position="22"/>
    </location>
</feature>
<dbReference type="SMART" id="SM00949">
    <property type="entry name" value="PAZ"/>
    <property type="match status" value="1"/>
</dbReference>
<dbReference type="InterPro" id="IPR003165">
    <property type="entry name" value="Piwi"/>
</dbReference>
<comment type="similarity">
    <text evidence="1">Belongs to the argonaute family.</text>
</comment>
<dbReference type="InterPro" id="IPR045246">
    <property type="entry name" value="Piwi_ago-like"/>
</dbReference>
<dbReference type="PROSITE" id="PS50822">
    <property type="entry name" value="PIWI"/>
    <property type="match status" value="1"/>
</dbReference>
<protein>
    <submittedName>
        <fullName evidence="6">Protein argonaute-2-like isoform X1</fullName>
    </submittedName>
</protein>
<evidence type="ECO:0000313" key="6">
    <source>
        <dbReference type="RefSeq" id="XP_014671417.1"/>
    </source>
</evidence>
<dbReference type="SMART" id="SM01163">
    <property type="entry name" value="DUF1785"/>
    <property type="match status" value="1"/>
</dbReference>
<feature type="compositionally biased region" description="Basic and acidic residues" evidence="2">
    <location>
        <begin position="49"/>
        <end position="67"/>
    </location>
</feature>
<dbReference type="SMART" id="SM00950">
    <property type="entry name" value="Piwi"/>
    <property type="match status" value="1"/>
</dbReference>